<accession>A0AAW0GX50</accession>
<dbReference type="GO" id="GO:0033819">
    <property type="term" value="F:lipoyl(octanoyl) transferase activity"/>
    <property type="evidence" value="ECO:0007669"/>
    <property type="project" value="UniProtKB-EC"/>
</dbReference>
<dbReference type="InterPro" id="IPR000544">
    <property type="entry name" value="Octanoyltransferase"/>
</dbReference>
<dbReference type="NCBIfam" id="TIGR00214">
    <property type="entry name" value="lipB"/>
    <property type="match status" value="1"/>
</dbReference>
<dbReference type="GO" id="GO:0009249">
    <property type="term" value="P:protein lipoylation"/>
    <property type="evidence" value="ECO:0007669"/>
    <property type="project" value="InterPro"/>
</dbReference>
<dbReference type="EMBL" id="JASBNA010000002">
    <property type="protein sequence ID" value="KAK7694209.1"/>
    <property type="molecule type" value="Genomic_DNA"/>
</dbReference>
<proteinExistence type="inferred from homology"/>
<dbReference type="Proteomes" id="UP001385951">
    <property type="component" value="Unassembled WGS sequence"/>
</dbReference>
<dbReference type="InterPro" id="IPR045864">
    <property type="entry name" value="aa-tRNA-synth_II/BPL/LPL"/>
</dbReference>
<evidence type="ECO:0000313" key="7">
    <source>
        <dbReference type="EMBL" id="KAK7694209.1"/>
    </source>
</evidence>
<dbReference type="AlphaFoldDB" id="A0AAW0GX50"/>
<comment type="similarity">
    <text evidence="2">Belongs to the LipB family.</text>
</comment>
<dbReference type="Pfam" id="PF21948">
    <property type="entry name" value="LplA-B_cat"/>
    <property type="match status" value="1"/>
</dbReference>
<keyword evidence="8" id="KW-1185">Reference proteome</keyword>
<sequence length="268" mass="30147">MTSSLPPVLYHFFRYPVPYGRTLLLQEKLHALQLAQRRQSQSHNDYLLLLQHRPVYTTGRRQIATSPEVLAEETRLTQIGADFVTTQRGGQLTYHGPGQIVGYPLMDLGRTTPTLHTRDYICKMQKLLERHLKEQHGIKTIPSDHTGVFLDEYTKVASIGVQVRHRLTTHGFAFNVTPEPKRWFDRVVACGLDGVRAGCIADVSFKKESISVEDEIPPLVEGFGRAYERKVEKLDPGAEGEAGELIMELEEAAKALGPWPEAPSPESH</sequence>
<protein>
    <recommendedName>
        <fullName evidence="3">lipoyl(octanoyl) transferase</fullName>
        <ecNumber evidence="3">2.3.1.181</ecNumber>
    </recommendedName>
</protein>
<evidence type="ECO:0000259" key="6">
    <source>
        <dbReference type="PROSITE" id="PS51733"/>
    </source>
</evidence>
<comment type="caution">
    <text evidence="7">The sequence shown here is derived from an EMBL/GenBank/DDBJ whole genome shotgun (WGS) entry which is preliminary data.</text>
</comment>
<feature type="domain" description="BPL/LPL catalytic" evidence="6">
    <location>
        <begin position="41"/>
        <end position="231"/>
    </location>
</feature>
<keyword evidence="4" id="KW-0808">Transferase</keyword>
<dbReference type="PROSITE" id="PS01313">
    <property type="entry name" value="LIPB"/>
    <property type="match status" value="1"/>
</dbReference>
<dbReference type="InterPro" id="IPR004143">
    <property type="entry name" value="BPL_LPL_catalytic"/>
</dbReference>
<evidence type="ECO:0000256" key="5">
    <source>
        <dbReference type="ARBA" id="ARBA00023315"/>
    </source>
</evidence>
<reference evidence="7 8" key="1">
    <citation type="submission" date="2022-09" db="EMBL/GenBank/DDBJ databases">
        <authorList>
            <person name="Palmer J.M."/>
        </authorList>
    </citation>
    <scope>NUCLEOTIDE SEQUENCE [LARGE SCALE GENOMIC DNA]</scope>
    <source>
        <strain evidence="7 8">DSM 7382</strain>
    </source>
</reference>
<evidence type="ECO:0000256" key="2">
    <source>
        <dbReference type="ARBA" id="ARBA00007907"/>
    </source>
</evidence>
<evidence type="ECO:0000256" key="3">
    <source>
        <dbReference type="ARBA" id="ARBA00012334"/>
    </source>
</evidence>
<dbReference type="PANTHER" id="PTHR10993:SF7">
    <property type="entry name" value="LIPOYLTRANSFERASE 2, MITOCHONDRIAL-RELATED"/>
    <property type="match status" value="1"/>
</dbReference>
<name>A0AAW0GX50_9APHY</name>
<dbReference type="InterPro" id="IPR020605">
    <property type="entry name" value="Octanoyltransferase_CS"/>
</dbReference>
<organism evidence="7 8">
    <name type="scientific">Cerrena zonata</name>
    <dbReference type="NCBI Taxonomy" id="2478898"/>
    <lineage>
        <taxon>Eukaryota</taxon>
        <taxon>Fungi</taxon>
        <taxon>Dikarya</taxon>
        <taxon>Basidiomycota</taxon>
        <taxon>Agaricomycotina</taxon>
        <taxon>Agaricomycetes</taxon>
        <taxon>Polyporales</taxon>
        <taxon>Cerrenaceae</taxon>
        <taxon>Cerrena</taxon>
    </lineage>
</organism>
<dbReference type="EC" id="2.3.1.181" evidence="3"/>
<dbReference type="PROSITE" id="PS51733">
    <property type="entry name" value="BPL_LPL_CATALYTIC"/>
    <property type="match status" value="1"/>
</dbReference>
<comment type="pathway">
    <text evidence="1">Protein modification; protein lipoylation via endogenous pathway; protein N(6)-(lipoyl)lysine from octanoyl-[acyl-carrier-protein]: step 1/2.</text>
</comment>
<dbReference type="SUPFAM" id="SSF55681">
    <property type="entry name" value="Class II aaRS and biotin synthetases"/>
    <property type="match status" value="1"/>
</dbReference>
<gene>
    <name evidence="7" type="ORF">QCA50_001389</name>
</gene>
<dbReference type="PANTHER" id="PTHR10993">
    <property type="entry name" value="OCTANOYLTRANSFERASE"/>
    <property type="match status" value="1"/>
</dbReference>
<evidence type="ECO:0000313" key="8">
    <source>
        <dbReference type="Proteomes" id="UP001385951"/>
    </source>
</evidence>
<dbReference type="Gene3D" id="3.30.930.10">
    <property type="entry name" value="Bira Bifunctional Protein, Domain 2"/>
    <property type="match status" value="1"/>
</dbReference>
<evidence type="ECO:0000256" key="4">
    <source>
        <dbReference type="ARBA" id="ARBA00022679"/>
    </source>
</evidence>
<keyword evidence="5" id="KW-0012">Acyltransferase</keyword>
<evidence type="ECO:0000256" key="1">
    <source>
        <dbReference type="ARBA" id="ARBA00004821"/>
    </source>
</evidence>